<keyword evidence="2" id="KW-1185">Reference proteome</keyword>
<reference evidence="1 2" key="1">
    <citation type="journal article" date="2010" name="Microbiol. Resour. Announc.">
        <title>Comparative genomics of the bacterial genus Listeria: Genome evolution is characterized by limited gene acquisition and limited gene loss.</title>
        <authorList>
            <person name="den Bakker H.C."/>
            <person name="Cummings C.A."/>
            <person name="Ferreira V."/>
            <person name="Vatta P."/>
            <person name="Orsi R.H."/>
            <person name="Degoricija L."/>
            <person name="Barker M."/>
            <person name="Petrauskene O."/>
            <person name="Furtado M.R."/>
            <person name="Wiedmann M."/>
        </authorList>
    </citation>
    <scope>NUCLEOTIDE SEQUENCE [LARGE SCALE GENOMIC DNA]</scope>
    <source>
        <strain evidence="1 2">FSL S4-120</strain>
    </source>
</reference>
<evidence type="ECO:0000313" key="2">
    <source>
        <dbReference type="Proteomes" id="UP000003412"/>
    </source>
</evidence>
<sequence>MVSSLFHHAHIFEVLIKVLQLILKALPRLSKISCFSI</sequence>
<comment type="caution">
    <text evidence="1">The sequence shown here is derived from an EMBL/GenBank/DDBJ whole genome shotgun (WGS) entry which is preliminary data.</text>
</comment>
<dbReference type="EMBL" id="ADXF01001201">
    <property type="protein sequence ID" value="EFR86374.1"/>
    <property type="molecule type" value="Genomic_DNA"/>
</dbReference>
<name>A0ABN0BTM9_9LIST</name>
<feature type="non-terminal residue" evidence="1">
    <location>
        <position position="37"/>
    </location>
</feature>
<dbReference type="Proteomes" id="UP000003412">
    <property type="component" value="Chromosome"/>
</dbReference>
<protein>
    <submittedName>
        <fullName evidence="1">Uncharacterized protein</fullName>
    </submittedName>
</protein>
<accession>A0ABN0BTM9</accession>
<proteinExistence type="predicted"/>
<organism evidence="1 2">
    <name type="scientific">Listeria marthii FSL S4-120</name>
    <dbReference type="NCBI Taxonomy" id="702457"/>
    <lineage>
        <taxon>Bacteria</taxon>
        <taxon>Bacillati</taxon>
        <taxon>Bacillota</taxon>
        <taxon>Bacilli</taxon>
        <taxon>Bacillales</taxon>
        <taxon>Listeriaceae</taxon>
        <taxon>Listeria</taxon>
    </lineage>
</organism>
<gene>
    <name evidence="1" type="ORF">NT05LM_3348</name>
</gene>
<evidence type="ECO:0000313" key="1">
    <source>
        <dbReference type="EMBL" id="EFR86374.1"/>
    </source>
</evidence>